<evidence type="ECO:0000313" key="1">
    <source>
        <dbReference type="Proteomes" id="UP000035642"/>
    </source>
</evidence>
<reference evidence="1" key="1">
    <citation type="submission" date="2012-09" db="EMBL/GenBank/DDBJ databases">
        <authorList>
            <person name="Martin A.A."/>
        </authorList>
    </citation>
    <scope>NUCLEOTIDE SEQUENCE</scope>
</reference>
<sequence>MSTDGHLGKVSLCRQFLCQGIAAQCIVKCDQQFKAKQFFASDEAVVLDGRRRDTMKLMLSEHHGSSQKMGHFDSLPNSSLRMYRPLL</sequence>
<evidence type="ECO:0000313" key="2">
    <source>
        <dbReference type="WBParaSite" id="ACAC_0000808601-mRNA-1"/>
    </source>
</evidence>
<dbReference type="Proteomes" id="UP000035642">
    <property type="component" value="Unassembled WGS sequence"/>
</dbReference>
<keyword evidence="1" id="KW-1185">Reference proteome</keyword>
<reference evidence="2" key="2">
    <citation type="submission" date="2017-02" db="UniProtKB">
        <authorList>
            <consortium name="WormBaseParasite"/>
        </authorList>
    </citation>
    <scope>IDENTIFICATION</scope>
</reference>
<proteinExistence type="predicted"/>
<name>A0A0K0DC43_ANGCA</name>
<organism evidence="1 2">
    <name type="scientific">Angiostrongylus cantonensis</name>
    <name type="common">Rat lungworm</name>
    <dbReference type="NCBI Taxonomy" id="6313"/>
    <lineage>
        <taxon>Eukaryota</taxon>
        <taxon>Metazoa</taxon>
        <taxon>Ecdysozoa</taxon>
        <taxon>Nematoda</taxon>
        <taxon>Chromadorea</taxon>
        <taxon>Rhabditida</taxon>
        <taxon>Rhabditina</taxon>
        <taxon>Rhabditomorpha</taxon>
        <taxon>Strongyloidea</taxon>
        <taxon>Metastrongylidae</taxon>
        <taxon>Angiostrongylus</taxon>
    </lineage>
</organism>
<dbReference type="AlphaFoldDB" id="A0A0K0DC43"/>
<dbReference type="WBParaSite" id="ACAC_0000808601-mRNA-1">
    <property type="protein sequence ID" value="ACAC_0000808601-mRNA-1"/>
    <property type="gene ID" value="ACAC_0000808601"/>
</dbReference>
<accession>A0A0K0DC43</accession>
<protein>
    <submittedName>
        <fullName evidence="2">DDE_Tnp_1_7 domain-containing protein</fullName>
    </submittedName>
</protein>